<dbReference type="PANTHER" id="PTHR31272:SF4">
    <property type="entry name" value="CYTOCHROME C-TYPE BIOGENESIS PROTEIN HI_1454-RELATED"/>
    <property type="match status" value="1"/>
</dbReference>
<dbReference type="EMBL" id="CP146256">
    <property type="protein sequence ID" value="XAH75118.1"/>
    <property type="molecule type" value="Genomic_DNA"/>
</dbReference>
<comment type="similarity">
    <text evidence="2">Belongs to the DsbD family.</text>
</comment>
<keyword evidence="11" id="KW-1185">Reference proteome</keyword>
<evidence type="ECO:0000256" key="7">
    <source>
        <dbReference type="SAM" id="MobiDB-lite"/>
    </source>
</evidence>
<dbReference type="SUPFAM" id="SSF52833">
    <property type="entry name" value="Thioredoxin-like"/>
    <property type="match status" value="1"/>
</dbReference>
<feature type="compositionally biased region" description="Acidic residues" evidence="7">
    <location>
        <begin position="287"/>
        <end position="299"/>
    </location>
</feature>
<name>A0ABZ3F0J9_9FIRM</name>
<evidence type="ECO:0000256" key="8">
    <source>
        <dbReference type="SAM" id="Phobius"/>
    </source>
</evidence>
<feature type="transmembrane region" description="Helical" evidence="8">
    <location>
        <begin position="93"/>
        <end position="115"/>
    </location>
</feature>
<feature type="domain" description="Thioredoxin" evidence="9">
    <location>
        <begin position="304"/>
        <end position="449"/>
    </location>
</feature>
<dbReference type="Gene3D" id="3.40.30.10">
    <property type="entry name" value="Glutaredoxin"/>
    <property type="match status" value="1"/>
</dbReference>
<organism evidence="10 11">
    <name type="scientific">Kineothrix sedimenti</name>
    <dbReference type="NCBI Taxonomy" id="3123317"/>
    <lineage>
        <taxon>Bacteria</taxon>
        <taxon>Bacillati</taxon>
        <taxon>Bacillota</taxon>
        <taxon>Clostridia</taxon>
        <taxon>Lachnospirales</taxon>
        <taxon>Lachnospiraceae</taxon>
        <taxon>Kineothrix</taxon>
    </lineage>
</organism>
<evidence type="ECO:0000256" key="4">
    <source>
        <dbReference type="ARBA" id="ARBA00022692"/>
    </source>
</evidence>
<sequence>MNLSIETSIPAATVFIQGLISFFSPCVLPLIPLYIGYLSGGAKTTDEDGNIRYKQSKVMLNTLFFVIGISFSFFLLGLGFTTIGRFFHNYQTWFTRIGGIIVVLFGLSQLGFFGNPLMGKERRFHFQPDSLAMNPLTALLMGFTFSFAWTPCVGPALASVLIMAASSASTATGFLLIGVYTLGFVLPFMGVGIFTGSLLDLFKKHKQVVKYTTKIGGILMILIGVMMFTGWMNNFSSYLSGITGTSTESSINASDQNDGSGEDSDAASIGSNSENDGEGNDTAVTNDADDVDKDDTDETAAEKETDTFPAPDFTLTDQYGNVHTLSDYKGKTVFLNFWATWCPPCRAEMPEIQELYEDYGENTGDVIILGIASPDVGQEGSVEEITAFLEENGYEYPVAMDTGGEMAFAYGINAYPTTFMIDKDGNVFGYVSGQLTKDIMVSIIEQTVDGVRTQ</sequence>
<accession>A0ABZ3F0J9</accession>
<keyword evidence="5 8" id="KW-1133">Transmembrane helix</keyword>
<dbReference type="InterPro" id="IPR003834">
    <property type="entry name" value="Cyt_c_assmbl_TM_dom"/>
</dbReference>
<dbReference type="InterPro" id="IPR000866">
    <property type="entry name" value="AhpC/TSA"/>
</dbReference>
<dbReference type="InterPro" id="IPR017937">
    <property type="entry name" value="Thioredoxin_CS"/>
</dbReference>
<dbReference type="PANTHER" id="PTHR31272">
    <property type="entry name" value="CYTOCHROME C-TYPE BIOGENESIS PROTEIN HI_1454-RELATED"/>
    <property type="match status" value="1"/>
</dbReference>
<dbReference type="InterPro" id="IPR036249">
    <property type="entry name" value="Thioredoxin-like_sf"/>
</dbReference>
<dbReference type="InterPro" id="IPR013766">
    <property type="entry name" value="Thioredoxin_domain"/>
</dbReference>
<dbReference type="Proteomes" id="UP001451571">
    <property type="component" value="Chromosome"/>
</dbReference>
<comment type="subcellular location">
    <subcellularLocation>
        <location evidence="1">Cell membrane</location>
        <topology evidence="1">Multi-pass membrane protein</topology>
    </subcellularLocation>
</comment>
<feature type="transmembrane region" description="Helical" evidence="8">
    <location>
        <begin position="12"/>
        <end position="37"/>
    </location>
</feature>
<feature type="transmembrane region" description="Helical" evidence="8">
    <location>
        <begin position="136"/>
        <end position="162"/>
    </location>
</feature>
<protein>
    <submittedName>
        <fullName evidence="10">Cytochrome c biogenesis protein CcdA</fullName>
    </submittedName>
</protein>
<reference evidence="10 11" key="1">
    <citation type="submission" date="2024-02" db="EMBL/GenBank/DDBJ databases">
        <title>Bacterial strain from lacustrine sediment.</title>
        <authorList>
            <person name="Petit C."/>
            <person name="Fadhlaoui K."/>
        </authorList>
    </citation>
    <scope>NUCLEOTIDE SEQUENCE [LARGE SCALE GENOMIC DNA]</scope>
    <source>
        <strain evidence="10 11">IPX-CK</strain>
    </source>
</reference>
<dbReference type="InterPro" id="IPR051790">
    <property type="entry name" value="Cytochrome_c-biogenesis_DsbD"/>
</dbReference>
<keyword evidence="3" id="KW-1003">Cell membrane</keyword>
<evidence type="ECO:0000256" key="2">
    <source>
        <dbReference type="ARBA" id="ARBA00006143"/>
    </source>
</evidence>
<dbReference type="PROSITE" id="PS00194">
    <property type="entry name" value="THIOREDOXIN_1"/>
    <property type="match status" value="1"/>
</dbReference>
<dbReference type="Pfam" id="PF02683">
    <property type="entry name" value="DsbD_TM"/>
    <property type="match status" value="1"/>
</dbReference>
<feature type="transmembrane region" description="Helical" evidence="8">
    <location>
        <begin position="174"/>
        <end position="199"/>
    </location>
</feature>
<keyword evidence="6 8" id="KW-0472">Membrane</keyword>
<evidence type="ECO:0000256" key="1">
    <source>
        <dbReference type="ARBA" id="ARBA00004651"/>
    </source>
</evidence>
<keyword evidence="4 8" id="KW-0812">Transmembrane</keyword>
<feature type="transmembrane region" description="Helical" evidence="8">
    <location>
        <begin position="58"/>
        <end position="81"/>
    </location>
</feature>
<evidence type="ECO:0000256" key="5">
    <source>
        <dbReference type="ARBA" id="ARBA00022989"/>
    </source>
</evidence>
<evidence type="ECO:0000256" key="3">
    <source>
        <dbReference type="ARBA" id="ARBA00022475"/>
    </source>
</evidence>
<evidence type="ECO:0000313" key="10">
    <source>
        <dbReference type="EMBL" id="XAH75118.1"/>
    </source>
</evidence>
<evidence type="ECO:0000256" key="6">
    <source>
        <dbReference type="ARBA" id="ARBA00023136"/>
    </source>
</evidence>
<evidence type="ECO:0000259" key="9">
    <source>
        <dbReference type="PROSITE" id="PS51352"/>
    </source>
</evidence>
<evidence type="ECO:0000313" key="11">
    <source>
        <dbReference type="Proteomes" id="UP001451571"/>
    </source>
</evidence>
<feature type="region of interest" description="Disordered" evidence="7">
    <location>
        <begin position="249"/>
        <end position="313"/>
    </location>
</feature>
<feature type="transmembrane region" description="Helical" evidence="8">
    <location>
        <begin position="211"/>
        <end position="232"/>
    </location>
</feature>
<dbReference type="CDD" id="cd02966">
    <property type="entry name" value="TlpA_like_family"/>
    <property type="match status" value="1"/>
</dbReference>
<proteinExistence type="inferred from homology"/>
<dbReference type="Pfam" id="PF00578">
    <property type="entry name" value="AhpC-TSA"/>
    <property type="match status" value="1"/>
</dbReference>
<dbReference type="PROSITE" id="PS51352">
    <property type="entry name" value="THIOREDOXIN_2"/>
    <property type="match status" value="1"/>
</dbReference>
<gene>
    <name evidence="10" type="ORF">V6984_04910</name>
</gene>
<dbReference type="RefSeq" id="WP_342758681.1">
    <property type="nucleotide sequence ID" value="NZ_CP146256.1"/>
</dbReference>